<dbReference type="AlphaFoldDB" id="A0A5B7KLF7"/>
<name>A0A5B7KLF7_PORTR</name>
<proteinExistence type="predicted"/>
<organism evidence="1 2">
    <name type="scientific">Portunus trituberculatus</name>
    <name type="common">Swimming crab</name>
    <name type="synonym">Neptunus trituberculatus</name>
    <dbReference type="NCBI Taxonomy" id="210409"/>
    <lineage>
        <taxon>Eukaryota</taxon>
        <taxon>Metazoa</taxon>
        <taxon>Ecdysozoa</taxon>
        <taxon>Arthropoda</taxon>
        <taxon>Crustacea</taxon>
        <taxon>Multicrustacea</taxon>
        <taxon>Malacostraca</taxon>
        <taxon>Eumalacostraca</taxon>
        <taxon>Eucarida</taxon>
        <taxon>Decapoda</taxon>
        <taxon>Pleocyemata</taxon>
        <taxon>Brachyura</taxon>
        <taxon>Eubrachyura</taxon>
        <taxon>Portunoidea</taxon>
        <taxon>Portunidae</taxon>
        <taxon>Portuninae</taxon>
        <taxon>Portunus</taxon>
    </lineage>
</organism>
<evidence type="ECO:0000313" key="2">
    <source>
        <dbReference type="Proteomes" id="UP000324222"/>
    </source>
</evidence>
<dbReference type="Proteomes" id="UP000324222">
    <property type="component" value="Unassembled WGS sequence"/>
</dbReference>
<evidence type="ECO:0000313" key="1">
    <source>
        <dbReference type="EMBL" id="MPD06158.1"/>
    </source>
</evidence>
<accession>A0A5B7KLF7</accession>
<gene>
    <name evidence="1" type="ORF">E2C01_101949</name>
</gene>
<protein>
    <submittedName>
        <fullName evidence="1">Uncharacterized protein</fullName>
    </submittedName>
</protein>
<comment type="caution">
    <text evidence="1">The sequence shown here is derived from an EMBL/GenBank/DDBJ whole genome shotgun (WGS) entry which is preliminary data.</text>
</comment>
<sequence length="76" mass="8709">MYDGRRVLLNKLVQAFEWSEQWVGREEGDGGERWGREKVAGPHATVNQPIIQHNTYSSLRSMPTNINTLPGHYKPC</sequence>
<reference evidence="1 2" key="1">
    <citation type="submission" date="2019-05" db="EMBL/GenBank/DDBJ databases">
        <title>Another draft genome of Portunus trituberculatus and its Hox gene families provides insights of decapod evolution.</title>
        <authorList>
            <person name="Jeong J.-H."/>
            <person name="Song I."/>
            <person name="Kim S."/>
            <person name="Choi T."/>
            <person name="Kim D."/>
            <person name="Ryu S."/>
            <person name="Kim W."/>
        </authorList>
    </citation>
    <scope>NUCLEOTIDE SEQUENCE [LARGE SCALE GENOMIC DNA]</scope>
    <source>
        <tissue evidence="1">Muscle</tissue>
    </source>
</reference>
<keyword evidence="2" id="KW-1185">Reference proteome</keyword>
<dbReference type="EMBL" id="VSRR010149723">
    <property type="protein sequence ID" value="MPD06158.1"/>
    <property type="molecule type" value="Genomic_DNA"/>
</dbReference>